<evidence type="ECO:0000256" key="1">
    <source>
        <dbReference type="ARBA" id="ARBA00009277"/>
    </source>
</evidence>
<feature type="domain" description="Integrase catalytic" evidence="2">
    <location>
        <begin position="128"/>
        <end position="298"/>
    </location>
</feature>
<dbReference type="RefSeq" id="WP_109942511.1">
    <property type="nucleotide sequence ID" value="NZ_CP176366.1"/>
</dbReference>
<dbReference type="PROSITE" id="PS50994">
    <property type="entry name" value="INTEGRASE"/>
    <property type="match status" value="1"/>
</dbReference>
<dbReference type="Pfam" id="PF22483">
    <property type="entry name" value="Mu-transpos_C_2"/>
    <property type="match status" value="1"/>
</dbReference>
<proteinExistence type="inferred from homology"/>
<dbReference type="NCBIfam" id="NF033546">
    <property type="entry name" value="transpos_IS21"/>
    <property type="match status" value="1"/>
</dbReference>
<reference evidence="3 4" key="1">
    <citation type="submission" date="2018-05" db="EMBL/GenBank/DDBJ databases">
        <title>Draft genome of Methanospirillum stamsii Pt1.</title>
        <authorList>
            <person name="Dueholm M.S."/>
            <person name="Nielsen P.H."/>
            <person name="Bakmann L.F."/>
            <person name="Otzen D.E."/>
        </authorList>
    </citation>
    <scope>NUCLEOTIDE SEQUENCE [LARGE SCALE GENOMIC DNA]</scope>
    <source>
        <strain evidence="3 4">Pt1</strain>
    </source>
</reference>
<sequence length="492" mass="57962">MADVQRMATLYHLYGSYSQVARELHISRNTVKKYLRQLSEVRDGIRTEILPESRTIHQPRRIVTDDIIDQIHTLLESNEDRPRKQRMNGRQIHHHIVQSGHQISYTTTKRIIQDWKHDQKSREVFILQSPEPGYRAEFDWGEVTLNIQGVWTRVYLAVMVLTDSLYRFARIYRKESQQEVIDCHIQFFNEICGLPEIVFYDNLLAVFDYHRKIFQNSFIRFAVHYGFSYDVCNIRSPHEKGTDEESVGYIRSQAFSERNSFESFTEAQDWLIESLHQINQKQVYRRELPPKEGLVREQEKMKPLPTLEYSNYFTRSAKISKYSLVVFEGNYYSVPDTFRPRSITLKIFVDRIDLTDGIAIIASHQRLYGKSNYSLDITHYLKTFEKKPGALRHSKVLGQLHEKVQYLYKDYYLDSPLEFIEILKLIQTTSAEGLIYAIDHLAENGIVPGYDTLRLFLFQNLNPMIEPLEIVDPVIVAEPDLTIYDHIMRCEA</sequence>
<dbReference type="PANTHER" id="PTHR35004:SF7">
    <property type="entry name" value="INTEGRASE PROTEIN"/>
    <property type="match status" value="1"/>
</dbReference>
<comment type="similarity">
    <text evidence="1">Belongs to the transposase IS21/IS408/IS1162 family.</text>
</comment>
<evidence type="ECO:0000313" key="4">
    <source>
        <dbReference type="Proteomes" id="UP000245934"/>
    </source>
</evidence>
<gene>
    <name evidence="3" type="ORF">DLD82_17970</name>
</gene>
<dbReference type="PANTHER" id="PTHR35004">
    <property type="entry name" value="TRANSPOSASE RV3428C-RELATED"/>
    <property type="match status" value="1"/>
</dbReference>
<dbReference type="EMBL" id="QGMZ01000077">
    <property type="protein sequence ID" value="PWR69495.1"/>
    <property type="molecule type" value="Genomic_DNA"/>
</dbReference>
<evidence type="ECO:0000259" key="2">
    <source>
        <dbReference type="PROSITE" id="PS50994"/>
    </source>
</evidence>
<keyword evidence="4" id="KW-1185">Reference proteome</keyword>
<dbReference type="GO" id="GO:0003676">
    <property type="term" value="F:nucleic acid binding"/>
    <property type="evidence" value="ECO:0007669"/>
    <property type="project" value="InterPro"/>
</dbReference>
<dbReference type="AlphaFoldDB" id="A0A2V2MTN5"/>
<dbReference type="Proteomes" id="UP000245934">
    <property type="component" value="Unassembled WGS sequence"/>
</dbReference>
<protein>
    <submittedName>
        <fullName evidence="3">IS21 family transposase</fullName>
    </submittedName>
</protein>
<dbReference type="InterPro" id="IPR012337">
    <property type="entry name" value="RNaseH-like_sf"/>
</dbReference>
<dbReference type="InterPro" id="IPR036397">
    <property type="entry name" value="RNaseH_sf"/>
</dbReference>
<dbReference type="GO" id="GO:0015074">
    <property type="term" value="P:DNA integration"/>
    <property type="evidence" value="ECO:0007669"/>
    <property type="project" value="InterPro"/>
</dbReference>
<name>A0A2V2MTN5_9EURY</name>
<dbReference type="SUPFAM" id="SSF53098">
    <property type="entry name" value="Ribonuclease H-like"/>
    <property type="match status" value="1"/>
</dbReference>
<dbReference type="InterPro" id="IPR001584">
    <property type="entry name" value="Integrase_cat-core"/>
</dbReference>
<dbReference type="OrthoDB" id="132625at2157"/>
<comment type="caution">
    <text evidence="3">The sequence shown here is derived from an EMBL/GenBank/DDBJ whole genome shotgun (WGS) entry which is preliminary data.</text>
</comment>
<accession>A0A2V2MTN5</accession>
<dbReference type="GeneID" id="97611395"/>
<evidence type="ECO:0000313" key="3">
    <source>
        <dbReference type="EMBL" id="PWR69495.1"/>
    </source>
</evidence>
<organism evidence="3 4">
    <name type="scientific">Methanospirillum stamsii</name>
    <dbReference type="NCBI Taxonomy" id="1277351"/>
    <lineage>
        <taxon>Archaea</taxon>
        <taxon>Methanobacteriati</taxon>
        <taxon>Methanobacteriota</taxon>
        <taxon>Stenosarchaea group</taxon>
        <taxon>Methanomicrobia</taxon>
        <taxon>Methanomicrobiales</taxon>
        <taxon>Methanospirillaceae</taxon>
        <taxon>Methanospirillum</taxon>
    </lineage>
</organism>
<dbReference type="Gene3D" id="3.30.420.10">
    <property type="entry name" value="Ribonuclease H-like superfamily/Ribonuclease H"/>
    <property type="match status" value="1"/>
</dbReference>
<dbReference type="InterPro" id="IPR054353">
    <property type="entry name" value="IstA-like_C"/>
</dbReference>